<evidence type="ECO:0000313" key="1">
    <source>
        <dbReference type="EMBL" id="KAF5176956.1"/>
    </source>
</evidence>
<proteinExistence type="predicted"/>
<reference evidence="1 2" key="1">
    <citation type="submission" date="2020-06" db="EMBL/GenBank/DDBJ databases">
        <title>Transcriptomic and genomic resources for Thalictrum thalictroides and T. hernandezii: Facilitating candidate gene discovery in an emerging model plant lineage.</title>
        <authorList>
            <person name="Arias T."/>
            <person name="Riano-Pachon D.M."/>
            <person name="Di Stilio V.S."/>
        </authorList>
    </citation>
    <scope>NUCLEOTIDE SEQUENCE [LARGE SCALE GENOMIC DNA]</scope>
    <source>
        <strain evidence="2">cv. WT478/WT964</strain>
        <tissue evidence="1">Leaves</tissue>
    </source>
</reference>
<sequence>MHDHVRDILYDVVWQVGIQVKKEAPVNFLTDPTDGRSTLHPANVLIYNWSEGKQTCVHITRASPMVDIGNGIFEVGQAAIYAAVAPEAVKLLKRFQRIMDNNMMTVGGNVYIFRRVGFAIQKELAA</sequence>
<organism evidence="1 2">
    <name type="scientific">Thalictrum thalictroides</name>
    <name type="common">Rue-anemone</name>
    <name type="synonym">Anemone thalictroides</name>
    <dbReference type="NCBI Taxonomy" id="46969"/>
    <lineage>
        <taxon>Eukaryota</taxon>
        <taxon>Viridiplantae</taxon>
        <taxon>Streptophyta</taxon>
        <taxon>Embryophyta</taxon>
        <taxon>Tracheophyta</taxon>
        <taxon>Spermatophyta</taxon>
        <taxon>Magnoliopsida</taxon>
        <taxon>Ranunculales</taxon>
        <taxon>Ranunculaceae</taxon>
        <taxon>Thalictroideae</taxon>
        <taxon>Thalictrum</taxon>
    </lineage>
</organism>
<dbReference type="PANTHER" id="PTHR48462:SF1">
    <property type="entry name" value="PROTEIN, PUTATIVE-RELATED"/>
    <property type="match status" value="1"/>
</dbReference>
<name>A0A7J6UWH8_THATH</name>
<evidence type="ECO:0000313" key="2">
    <source>
        <dbReference type="Proteomes" id="UP000554482"/>
    </source>
</evidence>
<protein>
    <submittedName>
        <fullName evidence="1">Uncharacterized protein</fullName>
    </submittedName>
</protein>
<dbReference type="PANTHER" id="PTHR48462">
    <property type="entry name" value="PROTEIN, PUTATIVE-RELATED"/>
    <property type="match status" value="1"/>
</dbReference>
<dbReference type="Proteomes" id="UP000554482">
    <property type="component" value="Unassembled WGS sequence"/>
</dbReference>
<gene>
    <name evidence="1" type="ORF">FRX31_033457</name>
</gene>
<comment type="caution">
    <text evidence="1">The sequence shown here is derived from an EMBL/GenBank/DDBJ whole genome shotgun (WGS) entry which is preliminary data.</text>
</comment>
<dbReference type="OrthoDB" id="1654854at2759"/>
<dbReference type="AlphaFoldDB" id="A0A7J6UWH8"/>
<keyword evidence="2" id="KW-1185">Reference proteome</keyword>
<accession>A0A7J6UWH8</accession>
<dbReference type="EMBL" id="JABWDY010042029">
    <property type="protein sequence ID" value="KAF5176956.1"/>
    <property type="molecule type" value="Genomic_DNA"/>
</dbReference>